<protein>
    <submittedName>
        <fullName evidence="7">BMC domain-containing protein</fullName>
    </submittedName>
    <submittedName>
        <fullName evidence="6">Ethanolamine utilization protein</fullName>
    </submittedName>
</protein>
<evidence type="ECO:0000313" key="8">
    <source>
        <dbReference type="Proteomes" id="UP000186385"/>
    </source>
</evidence>
<dbReference type="PANTHER" id="PTHR33941">
    <property type="entry name" value="PROPANEDIOL UTILIZATION PROTEIN PDUA"/>
    <property type="match status" value="1"/>
</dbReference>
<dbReference type="GO" id="GO:0031469">
    <property type="term" value="C:bacterial microcompartment"/>
    <property type="evidence" value="ECO:0007669"/>
    <property type="project" value="UniProtKB-SubCell"/>
</dbReference>
<organism evidence="7 8">
    <name type="scientific">Domibacillus enclensis</name>
    <dbReference type="NCBI Taxonomy" id="1017273"/>
    <lineage>
        <taxon>Bacteria</taxon>
        <taxon>Bacillati</taxon>
        <taxon>Bacillota</taxon>
        <taxon>Bacilli</taxon>
        <taxon>Bacillales</taxon>
        <taxon>Bacillaceae</taxon>
        <taxon>Domibacillus</taxon>
    </lineage>
</organism>
<dbReference type="Proteomes" id="UP000215545">
    <property type="component" value="Unassembled WGS sequence"/>
</dbReference>
<evidence type="ECO:0000313" key="9">
    <source>
        <dbReference type="Proteomes" id="UP000215545"/>
    </source>
</evidence>
<keyword evidence="9" id="KW-1185">Reference proteome</keyword>
<evidence type="ECO:0000313" key="6">
    <source>
        <dbReference type="EMBL" id="OXS76697.1"/>
    </source>
</evidence>
<reference evidence="6" key="3">
    <citation type="submission" date="2017-03" db="EMBL/GenBank/DDBJ databases">
        <authorList>
            <person name="Dastager S.G."/>
            <person name="Neurgaonkar P.S."/>
            <person name="Dharne M.S."/>
        </authorList>
    </citation>
    <scope>NUCLEOTIDE SEQUENCE</scope>
    <source>
        <strain evidence="6">DSM 25145</strain>
    </source>
</reference>
<dbReference type="SMART" id="SM00877">
    <property type="entry name" value="BMC"/>
    <property type="match status" value="1"/>
</dbReference>
<dbReference type="SUPFAM" id="SSF143414">
    <property type="entry name" value="CcmK-like"/>
    <property type="match status" value="1"/>
</dbReference>
<dbReference type="InterPro" id="IPR000249">
    <property type="entry name" value="BMC_dom"/>
</dbReference>
<sequence>MSQAVGMVETMGLIGSIEAADAMVKAANVRIVSQENVDGGLVTVVVEGDVGAVQAAVDAGKAAAERVGQLVGAHVIPRPDQSVHDMMAPKKKEADQKVLPAKTKAPRAQNAGAKQEEQQ</sequence>
<evidence type="ECO:0000313" key="7">
    <source>
        <dbReference type="EMBL" id="SIR25920.1"/>
    </source>
</evidence>
<gene>
    <name evidence="6" type="ORF">B1B05_13620</name>
    <name evidence="7" type="ORF">SAMN05443094_106214</name>
</gene>
<dbReference type="Gene3D" id="3.30.70.1710">
    <property type="match status" value="1"/>
</dbReference>
<reference evidence="7 8" key="1">
    <citation type="submission" date="2017-01" db="EMBL/GenBank/DDBJ databases">
        <authorList>
            <person name="Mah S.A."/>
            <person name="Swanson W.J."/>
            <person name="Moy G.W."/>
            <person name="Vacquier V.D."/>
        </authorList>
    </citation>
    <scope>NUCLEOTIDE SEQUENCE [LARGE SCALE GENOMIC DNA]</scope>
    <source>
        <strain evidence="7 8">NIO-1016</strain>
    </source>
</reference>
<dbReference type="InterPro" id="IPR050575">
    <property type="entry name" value="BMC_shell"/>
</dbReference>
<evidence type="ECO:0000256" key="3">
    <source>
        <dbReference type="ARBA" id="ARBA00024446"/>
    </source>
</evidence>
<evidence type="ECO:0000256" key="2">
    <source>
        <dbReference type="ARBA" id="ARBA00024322"/>
    </source>
</evidence>
<evidence type="ECO:0000259" key="5">
    <source>
        <dbReference type="PROSITE" id="PS51930"/>
    </source>
</evidence>
<dbReference type="PROSITE" id="PS01139">
    <property type="entry name" value="BMC_1"/>
    <property type="match status" value="1"/>
</dbReference>
<feature type="region of interest" description="Disordered" evidence="4">
    <location>
        <begin position="76"/>
        <end position="119"/>
    </location>
</feature>
<feature type="domain" description="BMC" evidence="5">
    <location>
        <begin position="4"/>
        <end position="88"/>
    </location>
</feature>
<dbReference type="EMBL" id="FTLX01000006">
    <property type="protein sequence ID" value="SIR25920.1"/>
    <property type="molecule type" value="Genomic_DNA"/>
</dbReference>
<keyword evidence="3" id="KW-1283">Bacterial microcompartment</keyword>
<name>A0A1N6ZG95_9BACI</name>
<proteinExistence type="inferred from homology"/>
<dbReference type="STRING" id="1017273.SAMN05443094_106214"/>
<dbReference type="InterPro" id="IPR020808">
    <property type="entry name" value="Bact_microcomp_CS"/>
</dbReference>
<comment type="similarity">
    <text evidence="1">Belongs to the bacterial microcompartments protein family. CsoS1 subfamily.</text>
</comment>
<evidence type="ECO:0000256" key="4">
    <source>
        <dbReference type="SAM" id="MobiDB-lite"/>
    </source>
</evidence>
<evidence type="ECO:0000256" key="1">
    <source>
        <dbReference type="ARBA" id="ARBA00023780"/>
    </source>
</evidence>
<accession>A0A1N6ZG95</accession>
<dbReference type="RefSeq" id="WP_045848995.1">
    <property type="nucleotide sequence ID" value="NZ_FTLX01000006.1"/>
</dbReference>
<dbReference type="Pfam" id="PF00936">
    <property type="entry name" value="BMC"/>
    <property type="match status" value="1"/>
</dbReference>
<dbReference type="EMBL" id="MWSK01000006">
    <property type="protein sequence ID" value="OXS76697.1"/>
    <property type="molecule type" value="Genomic_DNA"/>
</dbReference>
<dbReference type="InterPro" id="IPR044872">
    <property type="entry name" value="CcmK/CsoS1_BMC"/>
</dbReference>
<dbReference type="CDD" id="cd07045">
    <property type="entry name" value="BMC_CcmK_like"/>
    <property type="match status" value="1"/>
</dbReference>
<feature type="compositionally biased region" description="Basic and acidic residues" evidence="4">
    <location>
        <begin position="81"/>
        <end position="96"/>
    </location>
</feature>
<dbReference type="PROSITE" id="PS51930">
    <property type="entry name" value="BMC_2"/>
    <property type="match status" value="1"/>
</dbReference>
<dbReference type="OrthoDB" id="9812608at2"/>
<dbReference type="InterPro" id="IPR037233">
    <property type="entry name" value="CcmK-like_sf"/>
</dbReference>
<reference evidence="9" key="2">
    <citation type="submission" date="2017-03" db="EMBL/GenBank/DDBJ databases">
        <title>Bacillus sp. V-88(T) DSM27956, whole genome shotgun sequencing project.</title>
        <authorList>
            <person name="Dastager S.G."/>
            <person name="Neurgaonkar P.S."/>
            <person name="Dharne M.S."/>
        </authorList>
    </citation>
    <scope>NUCLEOTIDE SEQUENCE [LARGE SCALE GENOMIC DNA]</scope>
    <source>
        <strain evidence="9">DSM 25145</strain>
    </source>
</reference>
<comment type="subcellular location">
    <subcellularLocation>
        <location evidence="2">Bacterial microcompartment</location>
    </subcellularLocation>
</comment>
<dbReference type="PANTHER" id="PTHR33941:SF11">
    <property type="entry name" value="BACTERIAL MICROCOMPARTMENT SHELL PROTEIN PDUJ"/>
    <property type="match status" value="1"/>
</dbReference>
<dbReference type="AlphaFoldDB" id="A0A1N6ZG95"/>
<dbReference type="Proteomes" id="UP000186385">
    <property type="component" value="Unassembled WGS sequence"/>
</dbReference>